<dbReference type="AlphaFoldDB" id="A0A2I3CQU5"/>
<dbReference type="HOGENOM" id="CLU_3123947_0_0_6"/>
<evidence type="ECO:0000313" key="1">
    <source>
        <dbReference type="EMBL" id="AGV20022.1"/>
    </source>
</evidence>
<sequence length="50" mass="5682">MNAASSERLSLLKPFIFQAKSIQLVGKFFKRLRKTVLKTDVNKRAFAAVL</sequence>
<gene>
    <name evidence="1" type="ORF">N646_4213</name>
</gene>
<reference evidence="1 2" key="1">
    <citation type="journal article" date="2015" name="Genome Announc.">
        <title>Complete genome sequence of Vibrio alginolyticus ATCC 17749.</title>
        <authorList>
            <person name="Liu X.F."/>
            <person name="Cao Y."/>
            <person name="Zhang H.L."/>
            <person name="Chen Y.J."/>
            <person name="Hu C.J."/>
        </authorList>
    </citation>
    <scope>NUCLEOTIDE SEQUENCE [LARGE SCALE GENOMIC DNA]</scope>
    <source>
        <strain evidence="2">ATCC 17749 / DSM 2171 / NBRC 15630 / NCIMB 1903 / NCTC 12160 / XII-53</strain>
    </source>
</reference>
<evidence type="ECO:0000313" key="2">
    <source>
        <dbReference type="Proteomes" id="UP000016714"/>
    </source>
</evidence>
<dbReference type="EMBL" id="CP006719">
    <property type="protein sequence ID" value="AGV20022.1"/>
    <property type="molecule type" value="Genomic_DNA"/>
</dbReference>
<protein>
    <submittedName>
        <fullName evidence="1">Uncharacterized protein</fullName>
    </submittedName>
</protein>
<dbReference type="KEGG" id="vag:N646_4213"/>
<organism evidence="1 2">
    <name type="scientific">Vibrio alginolyticus (strain ATCC 17749 / DSM 2171 / NBRC 15630 / NCIMB 1903 / NCTC 12160 / XII-53)</name>
    <dbReference type="NCBI Taxonomy" id="1219076"/>
    <lineage>
        <taxon>Bacteria</taxon>
        <taxon>Pseudomonadati</taxon>
        <taxon>Pseudomonadota</taxon>
        <taxon>Gammaproteobacteria</taxon>
        <taxon>Vibrionales</taxon>
        <taxon>Vibrionaceae</taxon>
        <taxon>Vibrio</taxon>
    </lineage>
</organism>
<name>A0A2I3CQU5_VIBAX</name>
<accession>A0A2I3CQU5</accession>
<dbReference type="Proteomes" id="UP000016714">
    <property type="component" value="Chromosome 2"/>
</dbReference>
<proteinExistence type="predicted"/>